<evidence type="ECO:0000259" key="3">
    <source>
        <dbReference type="Pfam" id="PF01494"/>
    </source>
</evidence>
<dbReference type="InterPro" id="IPR050641">
    <property type="entry name" value="RIFMO-like"/>
</dbReference>
<dbReference type="PANTHER" id="PTHR43004:SF3">
    <property type="entry name" value="P-HYDROXYBENZOATE HYDROXYLASE"/>
    <property type="match status" value="1"/>
</dbReference>
<dbReference type="InterPro" id="IPR036188">
    <property type="entry name" value="FAD/NAD-bd_sf"/>
</dbReference>
<accession>A0ABY2Q591</accession>
<sequence>MRTQVVIVGAGPAGLLLGRLLENHGVETVILERRSADYVLGRVRAGVLEQKTVELLERAGVSHRLHEEGLVHDGVELSFDGERHRIDFRALVGRTVTVYGQTEVTHDLMDARAASGAATFYEAENVSLHGFDGASPKVRYVKDGVGHEIACDFIAGCDGFHGVSRASVPAGALQTFERVYPFGWLGLMVEKPPVSDELIYANHERGFALCSMRSRHRSRYYVQVSLDERVEDWSDDRFWDELRRRLDAETAERISTGPSMEKSIAPLRSFVAEPMRFGRLFLAGDAAHIVPPTGAKGLNLAAGDVGLLADALVEFYAERSAAGIDAYSAHALARVWAAERFSWWMTSLLHRLPDMDGFTRRIQRAEFDQLRSSEAAARAMAESYTGAFGAESVMR</sequence>
<dbReference type="SUPFAM" id="SSF51905">
    <property type="entry name" value="FAD/NAD(P)-binding domain"/>
    <property type="match status" value="1"/>
</dbReference>
<dbReference type="NCBIfam" id="TIGR02360">
    <property type="entry name" value="pbenz_hydroxyl"/>
    <property type="match status" value="1"/>
</dbReference>
<dbReference type="GO" id="GO:0018659">
    <property type="term" value="F:4-hydroxybenzoate 3-monooxygenase activity"/>
    <property type="evidence" value="ECO:0007669"/>
    <property type="project" value="UniProtKB-EC"/>
</dbReference>
<keyword evidence="4" id="KW-0560">Oxidoreductase</keyword>
<dbReference type="InterPro" id="IPR002938">
    <property type="entry name" value="FAD-bd"/>
</dbReference>
<gene>
    <name evidence="4" type="primary">pobA</name>
    <name evidence="4" type="ORF">E6C48_14440</name>
</gene>
<keyword evidence="1" id="KW-0285">Flavoprotein</keyword>
<evidence type="ECO:0000256" key="1">
    <source>
        <dbReference type="ARBA" id="ARBA00022630"/>
    </source>
</evidence>
<dbReference type="NCBIfam" id="NF006091">
    <property type="entry name" value="PRK08243.1"/>
    <property type="match status" value="1"/>
</dbReference>
<reference evidence="4 5" key="1">
    <citation type="submission" date="2019-04" db="EMBL/GenBank/DDBJ databases">
        <title>Mesorhizobium composti sp. nov., isolated from compost.</title>
        <authorList>
            <person name="Lin S.-Y."/>
            <person name="Hameed A."/>
            <person name="Hsieh Y.-T."/>
            <person name="Young C.-C."/>
        </authorList>
    </citation>
    <scope>NUCLEOTIDE SEQUENCE [LARGE SCALE GENOMIC DNA]</scope>
    <source>
        <strain evidence="4 5">CC-YTH430</strain>
    </source>
</reference>
<dbReference type="Proteomes" id="UP000306441">
    <property type="component" value="Unassembled WGS sequence"/>
</dbReference>
<organism evidence="4 5">
    <name type="scientific">Ollibium composti</name>
    <dbReference type="NCBI Taxonomy" id="2675109"/>
    <lineage>
        <taxon>Bacteria</taxon>
        <taxon>Pseudomonadati</taxon>
        <taxon>Pseudomonadota</taxon>
        <taxon>Alphaproteobacteria</taxon>
        <taxon>Hyphomicrobiales</taxon>
        <taxon>Phyllobacteriaceae</taxon>
        <taxon>Ollibium</taxon>
    </lineage>
</organism>
<keyword evidence="5" id="KW-1185">Reference proteome</keyword>
<evidence type="ECO:0000256" key="2">
    <source>
        <dbReference type="ARBA" id="ARBA00022827"/>
    </source>
</evidence>
<dbReference type="Gene3D" id="3.30.9.10">
    <property type="entry name" value="D-Amino Acid Oxidase, subunit A, domain 2"/>
    <property type="match status" value="1"/>
</dbReference>
<comment type="caution">
    <text evidence="4">The sequence shown here is derived from an EMBL/GenBank/DDBJ whole genome shotgun (WGS) entry which is preliminary data.</text>
</comment>
<dbReference type="SUPFAM" id="SSF54373">
    <property type="entry name" value="FAD-linked reductases, C-terminal domain"/>
    <property type="match status" value="1"/>
</dbReference>
<dbReference type="RefSeq" id="WP_136358663.1">
    <property type="nucleotide sequence ID" value="NZ_SSNY01000008.1"/>
</dbReference>
<dbReference type="PANTHER" id="PTHR43004">
    <property type="entry name" value="TRK SYSTEM POTASSIUM UPTAKE PROTEIN"/>
    <property type="match status" value="1"/>
</dbReference>
<feature type="domain" description="FAD-binding" evidence="3">
    <location>
        <begin position="2"/>
        <end position="342"/>
    </location>
</feature>
<protein>
    <submittedName>
        <fullName evidence="4">4-hydroxybenzoate 3-monooxygenase</fullName>
        <ecNumber evidence="4">1.14.13.2</ecNumber>
    </submittedName>
</protein>
<dbReference type="EMBL" id="SSNY01000008">
    <property type="protein sequence ID" value="THF56480.1"/>
    <property type="molecule type" value="Genomic_DNA"/>
</dbReference>
<keyword evidence="2" id="KW-0274">FAD</keyword>
<dbReference type="Pfam" id="PF01494">
    <property type="entry name" value="FAD_binding_3"/>
    <property type="match status" value="1"/>
</dbReference>
<evidence type="ECO:0000313" key="4">
    <source>
        <dbReference type="EMBL" id="THF56480.1"/>
    </source>
</evidence>
<dbReference type="PRINTS" id="PR00420">
    <property type="entry name" value="RNGMNOXGNASE"/>
</dbReference>
<dbReference type="InterPro" id="IPR012733">
    <property type="entry name" value="HB_mOase"/>
</dbReference>
<dbReference type="Gene3D" id="3.50.50.60">
    <property type="entry name" value="FAD/NAD(P)-binding domain"/>
    <property type="match status" value="1"/>
</dbReference>
<proteinExistence type="predicted"/>
<evidence type="ECO:0000313" key="5">
    <source>
        <dbReference type="Proteomes" id="UP000306441"/>
    </source>
</evidence>
<name>A0ABY2Q591_9HYPH</name>
<dbReference type="EC" id="1.14.13.2" evidence="4"/>